<feature type="compositionally biased region" description="Basic and acidic residues" evidence="1">
    <location>
        <begin position="1"/>
        <end position="10"/>
    </location>
</feature>
<gene>
    <name evidence="2" type="ORF">HNP81_000926</name>
</gene>
<dbReference type="RefSeq" id="WP_182501709.1">
    <property type="nucleotide sequence ID" value="NZ_JACJHX010000002.1"/>
</dbReference>
<organism evidence="2 3">
    <name type="scientific">Peribacillus huizhouensis</name>
    <dbReference type="NCBI Taxonomy" id="1501239"/>
    <lineage>
        <taxon>Bacteria</taxon>
        <taxon>Bacillati</taxon>
        <taxon>Bacillota</taxon>
        <taxon>Bacilli</taxon>
        <taxon>Bacillales</taxon>
        <taxon>Bacillaceae</taxon>
        <taxon>Peribacillus</taxon>
    </lineage>
</organism>
<evidence type="ECO:0000313" key="3">
    <source>
        <dbReference type="Proteomes" id="UP000626697"/>
    </source>
</evidence>
<keyword evidence="3" id="KW-1185">Reference proteome</keyword>
<accession>A0ABR6CKQ9</accession>
<proteinExistence type="predicted"/>
<feature type="region of interest" description="Disordered" evidence="1">
    <location>
        <begin position="1"/>
        <end position="24"/>
    </location>
</feature>
<protein>
    <submittedName>
        <fullName evidence="2">Uncharacterized protein</fullName>
    </submittedName>
</protein>
<evidence type="ECO:0000256" key="1">
    <source>
        <dbReference type="SAM" id="MobiDB-lite"/>
    </source>
</evidence>
<feature type="compositionally biased region" description="Polar residues" evidence="1">
    <location>
        <begin position="11"/>
        <end position="24"/>
    </location>
</feature>
<comment type="caution">
    <text evidence="2">The sequence shown here is derived from an EMBL/GenBank/DDBJ whole genome shotgun (WGS) entry which is preliminary data.</text>
</comment>
<dbReference type="Proteomes" id="UP000626697">
    <property type="component" value="Unassembled WGS sequence"/>
</dbReference>
<reference evidence="2 3" key="1">
    <citation type="submission" date="2020-08" db="EMBL/GenBank/DDBJ databases">
        <title>Genomic Encyclopedia of Type Strains, Phase IV (KMG-IV): sequencing the most valuable type-strain genomes for metagenomic binning, comparative biology and taxonomic classification.</title>
        <authorList>
            <person name="Goeker M."/>
        </authorList>
    </citation>
    <scope>NUCLEOTIDE SEQUENCE [LARGE SCALE GENOMIC DNA]</scope>
    <source>
        <strain evidence="2 3">DSM 105481</strain>
    </source>
</reference>
<evidence type="ECO:0000313" key="2">
    <source>
        <dbReference type="EMBL" id="MBA9025643.1"/>
    </source>
</evidence>
<dbReference type="EMBL" id="JACJHX010000002">
    <property type="protein sequence ID" value="MBA9025643.1"/>
    <property type="molecule type" value="Genomic_DNA"/>
</dbReference>
<sequence>MKLEQNKKGLNDTTQGLTSSPNQSSFGLEVEQHLLLDYEPRERQWMITYHLAELLIKVG</sequence>
<name>A0ABR6CKQ9_9BACI</name>